<keyword evidence="3 11" id="KW-0378">Hydrolase</keyword>
<dbReference type="GO" id="GO:0033202">
    <property type="term" value="C:DNA helicase complex"/>
    <property type="evidence" value="ECO:0007669"/>
    <property type="project" value="TreeGrafter"/>
</dbReference>
<keyword evidence="5 11" id="KW-0067">ATP-binding</keyword>
<dbReference type="InterPro" id="IPR014017">
    <property type="entry name" value="DNA_helicase_UvrD-like_C"/>
</dbReference>
<dbReference type="AlphaFoldDB" id="A0A7C4L1B2"/>
<comment type="catalytic activity">
    <reaction evidence="10">
        <text>ATP + H2O = ADP + phosphate + H(+)</text>
        <dbReference type="Rhea" id="RHEA:13065"/>
        <dbReference type="ChEBI" id="CHEBI:15377"/>
        <dbReference type="ChEBI" id="CHEBI:15378"/>
        <dbReference type="ChEBI" id="CHEBI:30616"/>
        <dbReference type="ChEBI" id="CHEBI:43474"/>
        <dbReference type="ChEBI" id="CHEBI:456216"/>
        <dbReference type="EC" id="5.6.2.4"/>
    </reaction>
</comment>
<keyword evidence="7" id="KW-0413">Isomerase</keyword>
<protein>
    <recommendedName>
        <fullName evidence="9">DNA 3'-5' helicase</fullName>
        <ecNumber evidence="9">5.6.2.4</ecNumber>
    </recommendedName>
</protein>
<comment type="similarity">
    <text evidence="1">Belongs to the helicase family. UvrD subfamily.</text>
</comment>
<evidence type="ECO:0000256" key="1">
    <source>
        <dbReference type="ARBA" id="ARBA00009922"/>
    </source>
</evidence>
<feature type="binding site" evidence="11">
    <location>
        <begin position="54"/>
        <end position="61"/>
    </location>
    <ligand>
        <name>ATP</name>
        <dbReference type="ChEBI" id="CHEBI:30616"/>
    </ligand>
</feature>
<evidence type="ECO:0000256" key="2">
    <source>
        <dbReference type="ARBA" id="ARBA00022741"/>
    </source>
</evidence>
<dbReference type="Pfam" id="PF00580">
    <property type="entry name" value="UvrD-helicase"/>
    <property type="match status" value="1"/>
</dbReference>
<dbReference type="GO" id="GO:0043138">
    <property type="term" value="F:3'-5' DNA helicase activity"/>
    <property type="evidence" value="ECO:0007669"/>
    <property type="project" value="UniProtKB-EC"/>
</dbReference>
<organism evidence="14">
    <name type="scientific">Bellilinea caldifistulae</name>
    <dbReference type="NCBI Taxonomy" id="360411"/>
    <lineage>
        <taxon>Bacteria</taxon>
        <taxon>Bacillati</taxon>
        <taxon>Chloroflexota</taxon>
        <taxon>Anaerolineae</taxon>
        <taxon>Anaerolineales</taxon>
        <taxon>Anaerolineaceae</taxon>
        <taxon>Bellilinea</taxon>
    </lineage>
</organism>
<dbReference type="Pfam" id="PF13361">
    <property type="entry name" value="UvrD_C"/>
    <property type="match status" value="1"/>
</dbReference>
<evidence type="ECO:0000259" key="13">
    <source>
        <dbReference type="PROSITE" id="PS51217"/>
    </source>
</evidence>
<evidence type="ECO:0000256" key="4">
    <source>
        <dbReference type="ARBA" id="ARBA00022806"/>
    </source>
</evidence>
<keyword evidence="4 11" id="KW-0347">Helicase</keyword>
<dbReference type="PANTHER" id="PTHR11070:SF2">
    <property type="entry name" value="ATP-DEPENDENT DNA HELICASE SRS2"/>
    <property type="match status" value="1"/>
</dbReference>
<dbReference type="SUPFAM" id="SSF52540">
    <property type="entry name" value="P-loop containing nucleoside triphosphate hydrolases"/>
    <property type="match status" value="1"/>
</dbReference>
<dbReference type="GO" id="GO:0003677">
    <property type="term" value="F:DNA binding"/>
    <property type="evidence" value="ECO:0007669"/>
    <property type="project" value="UniProtKB-KW"/>
</dbReference>
<keyword evidence="2 11" id="KW-0547">Nucleotide-binding</keyword>
<comment type="caution">
    <text evidence="14">The sequence shown here is derived from an EMBL/GenBank/DDBJ whole genome shotgun (WGS) entry which is preliminary data.</text>
</comment>
<dbReference type="EC" id="5.6.2.4" evidence="9"/>
<proteinExistence type="inferred from homology"/>
<evidence type="ECO:0000256" key="10">
    <source>
        <dbReference type="ARBA" id="ARBA00048988"/>
    </source>
</evidence>
<dbReference type="EMBL" id="DSXR01000052">
    <property type="protein sequence ID" value="HGS87021.1"/>
    <property type="molecule type" value="Genomic_DNA"/>
</dbReference>
<evidence type="ECO:0000313" key="14">
    <source>
        <dbReference type="EMBL" id="HGS87021.1"/>
    </source>
</evidence>
<dbReference type="InterPro" id="IPR000212">
    <property type="entry name" value="DNA_helicase_UvrD/REP"/>
</dbReference>
<gene>
    <name evidence="14" type="ORF">ENT17_05315</name>
</gene>
<evidence type="ECO:0000259" key="12">
    <source>
        <dbReference type="PROSITE" id="PS51198"/>
    </source>
</evidence>
<evidence type="ECO:0000256" key="8">
    <source>
        <dbReference type="ARBA" id="ARBA00034617"/>
    </source>
</evidence>
<evidence type="ECO:0000256" key="11">
    <source>
        <dbReference type="PROSITE-ProRule" id="PRU00560"/>
    </source>
</evidence>
<dbReference type="InterPro" id="IPR014016">
    <property type="entry name" value="UvrD-like_ATP-bd"/>
</dbReference>
<dbReference type="Gene3D" id="3.40.50.300">
    <property type="entry name" value="P-loop containing nucleotide triphosphate hydrolases"/>
    <property type="match status" value="2"/>
</dbReference>
<comment type="catalytic activity">
    <reaction evidence="8">
        <text>Couples ATP hydrolysis with the unwinding of duplex DNA by translocating in the 3'-5' direction.</text>
        <dbReference type="EC" id="5.6.2.4"/>
    </reaction>
</comment>
<dbReference type="InterPro" id="IPR027417">
    <property type="entry name" value="P-loop_NTPase"/>
</dbReference>
<reference evidence="14" key="1">
    <citation type="journal article" date="2020" name="mSystems">
        <title>Genome- and Community-Level Interaction Insights into Carbon Utilization and Element Cycling Functions of Hydrothermarchaeota in Hydrothermal Sediment.</title>
        <authorList>
            <person name="Zhou Z."/>
            <person name="Liu Y."/>
            <person name="Xu W."/>
            <person name="Pan J."/>
            <person name="Luo Z.H."/>
            <person name="Li M."/>
        </authorList>
    </citation>
    <scope>NUCLEOTIDE SEQUENCE [LARGE SCALE GENOMIC DNA]</scope>
    <source>
        <strain evidence="14">SpSt-556</strain>
    </source>
</reference>
<keyword evidence="6" id="KW-0238">DNA-binding</keyword>
<evidence type="ECO:0000256" key="3">
    <source>
        <dbReference type="ARBA" id="ARBA00022801"/>
    </source>
</evidence>
<sequence>MNAAPRSAALCCWLFRGCCAGCTSGSKPMNNRHQPRPKQSQILDYSGGWMGVSAVPGSGKTYTLSLLAAQIITGGLIGEEQEVLIVTLVNSAVDNFASRIGSFVEQFGLMRDMNYRVRTLHGLAHDIVRERPDLAGLSDRFSIADDRDSDEIVKAAVSGWIRSHPEFLLEWTNPAFNLQKNSDLPRKWEDLLVKLGRAFIRQAKDLQLSPQQLRDRLNNTNYKHSLLQFGLDIYEAYQRGLILRSLIDFDDLITLALSVLMTDSDYLQRLRHRFPYILEDEAQDSSRLQEEILRRLAGEEGNWVRVGDPNQAIYETFTTASPEYLRRFLKLNRVKACDLPDSGRSTASIIHLANELIRWTMEDHPVEALRNALTPPFIRPTPPGDPQPNPPDDPNEIYLFLKKFSPDAEIKAVVDSLKRWLPQHPDQTVAVLVPRNERGSKVVNSLKNAGLPVIELLQSSQTTRQTAAALEKILKSLSKAADSRLLADAFKEVVRFLYADNTLDNAVVQQAAQLLVTNSFPENYLYPRVETNWLDELHAHQDLPPQVIQILEDFALLMRRWQQAILLPIDQLLLTIAQDIFREPTQLALSHSLALLLGRTAQRHPDWQLPQLTEELGAIARNERRILGFSDEEPGFDPDEHKGKVVVATIHKAKGLEWDRVYLMSVNNYDFPSAQGFDHYYSEKYFIRNQLNLEAEALNRLKALANGELTTLYLEEGIATQQARLDYCAERLRLLYVGITRARRSLIITWNTGKNTQGGENSPALPFVHLQKFWEEYRREISI</sequence>
<dbReference type="GO" id="GO:0005829">
    <property type="term" value="C:cytosol"/>
    <property type="evidence" value="ECO:0007669"/>
    <property type="project" value="TreeGrafter"/>
</dbReference>
<dbReference type="GO" id="GO:0016787">
    <property type="term" value="F:hydrolase activity"/>
    <property type="evidence" value="ECO:0007669"/>
    <property type="project" value="UniProtKB-UniRule"/>
</dbReference>
<dbReference type="GO" id="GO:0005524">
    <property type="term" value="F:ATP binding"/>
    <property type="evidence" value="ECO:0007669"/>
    <property type="project" value="UniProtKB-UniRule"/>
</dbReference>
<dbReference type="Gene3D" id="1.10.10.160">
    <property type="match status" value="1"/>
</dbReference>
<feature type="domain" description="UvrD-like helicase C-terminal" evidence="13">
    <location>
        <begin position="364"/>
        <end position="655"/>
    </location>
</feature>
<dbReference type="Gene3D" id="1.10.486.10">
    <property type="entry name" value="PCRA, domain 4"/>
    <property type="match status" value="1"/>
</dbReference>
<accession>A0A7C4L1B2</accession>
<feature type="domain" description="UvrD-like helicase ATP-binding" evidence="12">
    <location>
        <begin position="33"/>
        <end position="346"/>
    </location>
</feature>
<evidence type="ECO:0000256" key="7">
    <source>
        <dbReference type="ARBA" id="ARBA00023235"/>
    </source>
</evidence>
<dbReference type="PANTHER" id="PTHR11070">
    <property type="entry name" value="UVRD / RECB / PCRA DNA HELICASE FAMILY MEMBER"/>
    <property type="match status" value="1"/>
</dbReference>
<evidence type="ECO:0000256" key="9">
    <source>
        <dbReference type="ARBA" id="ARBA00034808"/>
    </source>
</evidence>
<dbReference type="GO" id="GO:0000725">
    <property type="term" value="P:recombinational repair"/>
    <property type="evidence" value="ECO:0007669"/>
    <property type="project" value="TreeGrafter"/>
</dbReference>
<dbReference type="PROSITE" id="PS51217">
    <property type="entry name" value="UVRD_HELICASE_CTER"/>
    <property type="match status" value="1"/>
</dbReference>
<evidence type="ECO:0000256" key="5">
    <source>
        <dbReference type="ARBA" id="ARBA00022840"/>
    </source>
</evidence>
<evidence type="ECO:0000256" key="6">
    <source>
        <dbReference type="ARBA" id="ARBA00023125"/>
    </source>
</evidence>
<dbReference type="InterPro" id="IPR013986">
    <property type="entry name" value="DExx_box_DNA_helicase_dom_sf"/>
</dbReference>
<dbReference type="PROSITE" id="PS51198">
    <property type="entry name" value="UVRD_HELICASE_ATP_BIND"/>
    <property type="match status" value="1"/>
</dbReference>
<name>A0A7C4L1B2_9CHLR</name>